<evidence type="ECO:0000313" key="8">
    <source>
        <dbReference type="EMBL" id="GAA5800720.1"/>
    </source>
</evidence>
<evidence type="ECO:0000256" key="6">
    <source>
        <dbReference type="ARBA" id="ARBA00023034"/>
    </source>
</evidence>
<keyword evidence="5" id="KW-0653">Protein transport</keyword>
<protein>
    <recommendedName>
        <fullName evidence="3">Conserved oligomeric Golgi complex subunit 1</fullName>
    </recommendedName>
</protein>
<name>A0ABP9Y2C6_9FUNG</name>
<evidence type="ECO:0000256" key="3">
    <source>
        <dbReference type="ARBA" id="ARBA00020978"/>
    </source>
</evidence>
<evidence type="ECO:0000256" key="1">
    <source>
        <dbReference type="ARBA" id="ARBA00004395"/>
    </source>
</evidence>
<evidence type="ECO:0000256" key="2">
    <source>
        <dbReference type="ARBA" id="ARBA00006653"/>
    </source>
</evidence>
<comment type="caution">
    <text evidence="8">The sequence shown here is derived from an EMBL/GenBank/DDBJ whole genome shotgun (WGS) entry which is preliminary data.</text>
</comment>
<evidence type="ECO:0000256" key="4">
    <source>
        <dbReference type="ARBA" id="ARBA00022448"/>
    </source>
</evidence>
<keyword evidence="9" id="KW-1185">Reference proteome</keyword>
<dbReference type="Proteomes" id="UP001476247">
    <property type="component" value="Unassembled WGS sequence"/>
</dbReference>
<evidence type="ECO:0000256" key="5">
    <source>
        <dbReference type="ARBA" id="ARBA00022927"/>
    </source>
</evidence>
<keyword evidence="6" id="KW-0333">Golgi apparatus</keyword>
<keyword evidence="7" id="KW-0472">Membrane</keyword>
<dbReference type="PANTHER" id="PTHR31658:SF0">
    <property type="entry name" value="CONSERVED OLIGOMERIC GOLGI COMPLEX SUBUNIT 1"/>
    <property type="match status" value="1"/>
</dbReference>
<evidence type="ECO:0000313" key="9">
    <source>
        <dbReference type="Proteomes" id="UP001476247"/>
    </source>
</evidence>
<evidence type="ECO:0000256" key="7">
    <source>
        <dbReference type="ARBA" id="ARBA00023136"/>
    </source>
</evidence>
<keyword evidence="4" id="KW-0813">Transport</keyword>
<organism evidence="8 9">
    <name type="scientific">Helicostylum pulchrum</name>
    <dbReference type="NCBI Taxonomy" id="562976"/>
    <lineage>
        <taxon>Eukaryota</taxon>
        <taxon>Fungi</taxon>
        <taxon>Fungi incertae sedis</taxon>
        <taxon>Mucoromycota</taxon>
        <taxon>Mucoromycotina</taxon>
        <taxon>Mucoromycetes</taxon>
        <taxon>Mucorales</taxon>
        <taxon>Mucorineae</taxon>
        <taxon>Mucoraceae</taxon>
        <taxon>Helicostylum</taxon>
    </lineage>
</organism>
<sequence>MSVEKTVPEDDPDTYLIESSVPDVRAFEQKIREQYLDLISAADAIITMSKNAQAIQTNFERMQVACDIESIKRNARRKIQRQDEQDNQIRIDTKRKHVYVIAALVKSLADVPEQIWHALENHHYLHASRLYILAKQVHEYLEKEKTKSTIDIEVAFPVIQRQWDAVCVFGPQIIQRSMHYLRISEQSSEVMTIENYFFFSCPTKQFFY</sequence>
<dbReference type="InterPro" id="IPR033370">
    <property type="entry name" value="COG1"/>
</dbReference>
<accession>A0ABP9Y2C6</accession>
<comment type="similarity">
    <text evidence="2">Belongs to the COG1 family.</text>
</comment>
<proteinExistence type="inferred from homology"/>
<dbReference type="PANTHER" id="PTHR31658">
    <property type="entry name" value="CONSERVED OLIGOMERIC GOLGI COMPLEX SUBUNIT 1"/>
    <property type="match status" value="1"/>
</dbReference>
<gene>
    <name evidence="8" type="ORF">HPULCUR_006156</name>
</gene>
<comment type="subcellular location">
    <subcellularLocation>
        <location evidence="1">Golgi apparatus membrane</location>
        <topology evidence="1">Peripheral membrane protein</topology>
    </subcellularLocation>
</comment>
<dbReference type="EMBL" id="BAABUJ010000016">
    <property type="protein sequence ID" value="GAA5800720.1"/>
    <property type="molecule type" value="Genomic_DNA"/>
</dbReference>
<reference evidence="8 9" key="1">
    <citation type="submission" date="2024-04" db="EMBL/GenBank/DDBJ databases">
        <title>genome sequences of Mucor flavus KT1a and Helicostylum pulchrum KT1b strains isolation_sourced from the surface of a dry-aged beef.</title>
        <authorList>
            <person name="Toyotome T."/>
            <person name="Hosono M."/>
            <person name="Torimaru M."/>
            <person name="Fukuda K."/>
            <person name="Mikami N."/>
        </authorList>
    </citation>
    <scope>NUCLEOTIDE SEQUENCE [LARGE SCALE GENOMIC DNA]</scope>
    <source>
        <strain evidence="8 9">KT1b</strain>
    </source>
</reference>